<keyword evidence="2" id="KW-0479">Metal-binding</keyword>
<dbReference type="STRING" id="856736.SAMN04488058_10769"/>
<organism evidence="3 4">
    <name type="scientific">Deinococcus reticulitermitis</name>
    <dbReference type="NCBI Taxonomy" id="856736"/>
    <lineage>
        <taxon>Bacteria</taxon>
        <taxon>Thermotogati</taxon>
        <taxon>Deinococcota</taxon>
        <taxon>Deinococci</taxon>
        <taxon>Deinococcales</taxon>
        <taxon>Deinococcaceae</taxon>
        <taxon>Deinococcus</taxon>
    </lineage>
</organism>
<dbReference type="SUPFAM" id="SSF53056">
    <property type="entry name" value="beta-carbonic anhydrase, cab"/>
    <property type="match status" value="1"/>
</dbReference>
<dbReference type="EMBL" id="FNZA01000007">
    <property type="protein sequence ID" value="SEJ39100.1"/>
    <property type="molecule type" value="Genomic_DNA"/>
</dbReference>
<proteinExistence type="inferred from homology"/>
<evidence type="ECO:0000256" key="1">
    <source>
        <dbReference type="ARBA" id="ARBA00006217"/>
    </source>
</evidence>
<dbReference type="OrthoDB" id="9769739at2"/>
<dbReference type="RefSeq" id="WP_092264390.1">
    <property type="nucleotide sequence ID" value="NZ_FNZA01000007.1"/>
</dbReference>
<name>A0A1H6YP85_9DEIO</name>
<gene>
    <name evidence="3" type="ORF">SAMN04488058_10769</name>
</gene>
<comment type="cofactor">
    <cofactor evidence="2">
        <name>Zn(2+)</name>
        <dbReference type="ChEBI" id="CHEBI:29105"/>
    </cofactor>
    <text evidence="2">Binds 1 zinc ion per subunit.</text>
</comment>
<feature type="binding site" evidence="2">
    <location>
        <position position="126"/>
    </location>
    <ligand>
        <name>Zn(2+)</name>
        <dbReference type="ChEBI" id="CHEBI:29105"/>
    </ligand>
</feature>
<dbReference type="Gene3D" id="3.40.1050.10">
    <property type="entry name" value="Carbonic anhydrase"/>
    <property type="match status" value="1"/>
</dbReference>
<feature type="binding site" evidence="2">
    <location>
        <position position="70"/>
    </location>
    <ligand>
        <name>Zn(2+)</name>
        <dbReference type="ChEBI" id="CHEBI:29105"/>
    </ligand>
</feature>
<dbReference type="SMART" id="SM00947">
    <property type="entry name" value="Pro_CA"/>
    <property type="match status" value="1"/>
</dbReference>
<dbReference type="PANTHER" id="PTHR11002">
    <property type="entry name" value="CARBONIC ANHYDRASE"/>
    <property type="match status" value="1"/>
</dbReference>
<dbReference type="Pfam" id="PF00484">
    <property type="entry name" value="Pro_CA"/>
    <property type="match status" value="1"/>
</dbReference>
<dbReference type="PANTHER" id="PTHR11002:SF79">
    <property type="entry name" value="CARBONIC ANHYDRASE 2"/>
    <property type="match status" value="1"/>
</dbReference>
<dbReference type="GO" id="GO:0004089">
    <property type="term" value="F:carbonate dehydratase activity"/>
    <property type="evidence" value="ECO:0007669"/>
    <property type="project" value="InterPro"/>
</dbReference>
<protein>
    <submittedName>
        <fullName evidence="3">Carbonic anhydrase</fullName>
    </submittedName>
</protein>
<sequence length="222" mass="23590">MPDRRFPKVTLPHLFGSKYPHPHTAEEALERLLAGNARFVEGRALRPHGSARRREALSAGQHPFAAVVACADSREAPELLFDCGLGDLFVVRTAGHVAGYTALGSLEFGTLHLGIPLVLVLGHSRCGAVGAAIRVQEGGEPVPGQLGRLIEQITPSVRQAREQGHGLTPEAFADLATRLHVERTVQTIRDNELLAPLLGAGQLKVCGGLYDLASGKVELLGG</sequence>
<evidence type="ECO:0000256" key="2">
    <source>
        <dbReference type="PIRSR" id="PIRSR601765-1"/>
    </source>
</evidence>
<dbReference type="Proteomes" id="UP000199223">
    <property type="component" value="Unassembled WGS sequence"/>
</dbReference>
<comment type="similarity">
    <text evidence="1">Belongs to the beta-class carbonic anhydrase family.</text>
</comment>
<feature type="binding site" evidence="2">
    <location>
        <position position="72"/>
    </location>
    <ligand>
        <name>Zn(2+)</name>
        <dbReference type="ChEBI" id="CHEBI:29105"/>
    </ligand>
</feature>
<reference evidence="4" key="1">
    <citation type="submission" date="2016-10" db="EMBL/GenBank/DDBJ databases">
        <authorList>
            <person name="Varghese N."/>
            <person name="Submissions S."/>
        </authorList>
    </citation>
    <scope>NUCLEOTIDE SEQUENCE [LARGE SCALE GENOMIC DNA]</scope>
    <source>
        <strain evidence="4">CGMCC 1.10218</strain>
    </source>
</reference>
<dbReference type="CDD" id="cd03378">
    <property type="entry name" value="beta_CA_cladeC"/>
    <property type="match status" value="1"/>
</dbReference>
<dbReference type="InterPro" id="IPR001765">
    <property type="entry name" value="Carbonic_anhydrase"/>
</dbReference>
<accession>A0A1H6YP85</accession>
<dbReference type="InterPro" id="IPR036874">
    <property type="entry name" value="Carbonic_anhydrase_sf"/>
</dbReference>
<feature type="binding site" evidence="2">
    <location>
        <position position="123"/>
    </location>
    <ligand>
        <name>Zn(2+)</name>
        <dbReference type="ChEBI" id="CHEBI:29105"/>
    </ligand>
</feature>
<keyword evidence="2" id="KW-0862">Zinc</keyword>
<evidence type="ECO:0000313" key="3">
    <source>
        <dbReference type="EMBL" id="SEJ39100.1"/>
    </source>
</evidence>
<keyword evidence="4" id="KW-1185">Reference proteome</keyword>
<dbReference type="GO" id="GO:0008270">
    <property type="term" value="F:zinc ion binding"/>
    <property type="evidence" value="ECO:0007669"/>
    <property type="project" value="InterPro"/>
</dbReference>
<evidence type="ECO:0000313" key="4">
    <source>
        <dbReference type="Proteomes" id="UP000199223"/>
    </source>
</evidence>
<dbReference type="AlphaFoldDB" id="A0A1H6YP85"/>